<dbReference type="Pfam" id="PF12728">
    <property type="entry name" value="HTH_17"/>
    <property type="match status" value="1"/>
</dbReference>
<dbReference type="InterPro" id="IPR041657">
    <property type="entry name" value="HTH_17"/>
</dbReference>
<dbReference type="AlphaFoldDB" id="A0A934W110"/>
<dbReference type="RefSeq" id="WP_200554732.1">
    <property type="nucleotide sequence ID" value="NZ_JAEPES010000001.1"/>
</dbReference>
<sequence length="90" mass="10320">MNEAELPGESRFLTLADVADVLNISASQTYALVRSGELPAIKVGGHGHWRVERTMLERYIQDKYEESRRIGLWNQAEFASLQEYSFDSRD</sequence>
<dbReference type="GO" id="GO:0003677">
    <property type="term" value="F:DNA binding"/>
    <property type="evidence" value="ECO:0007669"/>
    <property type="project" value="InterPro"/>
</dbReference>
<evidence type="ECO:0000259" key="1">
    <source>
        <dbReference type="Pfam" id="PF12728"/>
    </source>
</evidence>
<dbReference type="Proteomes" id="UP000636458">
    <property type="component" value="Unassembled WGS sequence"/>
</dbReference>
<protein>
    <submittedName>
        <fullName evidence="2">Helix-turn-helix domain-containing protein</fullName>
    </submittedName>
</protein>
<dbReference type="EMBL" id="JAEPES010000001">
    <property type="protein sequence ID" value="MBK4346398.1"/>
    <property type="molecule type" value="Genomic_DNA"/>
</dbReference>
<dbReference type="NCBIfam" id="TIGR01764">
    <property type="entry name" value="excise"/>
    <property type="match status" value="1"/>
</dbReference>
<evidence type="ECO:0000313" key="3">
    <source>
        <dbReference type="Proteomes" id="UP000636458"/>
    </source>
</evidence>
<name>A0A934W110_9MICO</name>
<dbReference type="InterPro" id="IPR010093">
    <property type="entry name" value="SinI_DNA-bd"/>
</dbReference>
<feature type="domain" description="Helix-turn-helix" evidence="1">
    <location>
        <begin position="12"/>
        <end position="62"/>
    </location>
</feature>
<reference evidence="2" key="1">
    <citation type="submission" date="2021-01" db="EMBL/GenBank/DDBJ databases">
        <title>Lacisediminihabitans sp. nov. strain G11-30, isolated from Antarctic Soil.</title>
        <authorList>
            <person name="Li J."/>
        </authorList>
    </citation>
    <scope>NUCLEOTIDE SEQUENCE</scope>
    <source>
        <strain evidence="2">G11-30</strain>
    </source>
</reference>
<evidence type="ECO:0000313" key="2">
    <source>
        <dbReference type="EMBL" id="MBK4346398.1"/>
    </source>
</evidence>
<organism evidence="2 3">
    <name type="scientific">Lacisediminihabitans changchengi</name>
    <dbReference type="NCBI Taxonomy" id="2787634"/>
    <lineage>
        <taxon>Bacteria</taxon>
        <taxon>Bacillati</taxon>
        <taxon>Actinomycetota</taxon>
        <taxon>Actinomycetes</taxon>
        <taxon>Micrococcales</taxon>
        <taxon>Microbacteriaceae</taxon>
        <taxon>Lacisediminihabitans</taxon>
    </lineage>
</organism>
<keyword evidence="3" id="KW-1185">Reference proteome</keyword>
<proteinExistence type="predicted"/>
<gene>
    <name evidence="2" type="ORF">IV501_02015</name>
</gene>
<accession>A0A934W110</accession>
<comment type="caution">
    <text evidence="2">The sequence shown here is derived from an EMBL/GenBank/DDBJ whole genome shotgun (WGS) entry which is preliminary data.</text>
</comment>